<feature type="non-terminal residue" evidence="3">
    <location>
        <position position="171"/>
    </location>
</feature>
<evidence type="ECO:0000313" key="3">
    <source>
        <dbReference type="EMBL" id="JAG14420.1"/>
    </source>
</evidence>
<dbReference type="PANTHER" id="PTHR24637">
    <property type="entry name" value="COLLAGEN"/>
    <property type="match status" value="1"/>
</dbReference>
<feature type="region of interest" description="Disordered" evidence="1">
    <location>
        <begin position="85"/>
        <end position="171"/>
    </location>
</feature>
<feature type="signal peptide" evidence="2">
    <location>
        <begin position="1"/>
        <end position="28"/>
    </location>
</feature>
<sequence length="171" mass="17785">VPFKCFCIMRLLMLFGFLVHLTIYGSKAVVLSDQSGARSKNSEKLLCRTDCGGNDDDWDYGFWRSQKHDSCWVECYFSGLESSGNVWVGPPGPPGPQGNTGAAGPPGEPGPVGDPGPKGPDGPPGPQGPPGPKGHQGMTGLPGNPGPRGDPGAKGEKETRARGESKVKEGA</sequence>
<keyword evidence="3" id="KW-0176">Collagen</keyword>
<dbReference type="PANTHER" id="PTHR24637:SF421">
    <property type="entry name" value="CUTICLE COLLAGEN DPY-2"/>
    <property type="match status" value="1"/>
</dbReference>
<feature type="compositionally biased region" description="Pro residues" evidence="1">
    <location>
        <begin position="106"/>
        <end position="132"/>
    </location>
</feature>
<accession>A0A0A9XBE5</accession>
<dbReference type="EMBL" id="GBHO01029184">
    <property type="protein sequence ID" value="JAG14420.1"/>
    <property type="molecule type" value="Transcribed_RNA"/>
</dbReference>
<feature type="chain" id="PRO_5002051273" evidence="2">
    <location>
        <begin position="29"/>
        <end position="171"/>
    </location>
</feature>
<organism evidence="3">
    <name type="scientific">Lygus hesperus</name>
    <name type="common">Western plant bug</name>
    <dbReference type="NCBI Taxonomy" id="30085"/>
    <lineage>
        <taxon>Eukaryota</taxon>
        <taxon>Metazoa</taxon>
        <taxon>Ecdysozoa</taxon>
        <taxon>Arthropoda</taxon>
        <taxon>Hexapoda</taxon>
        <taxon>Insecta</taxon>
        <taxon>Pterygota</taxon>
        <taxon>Neoptera</taxon>
        <taxon>Paraneoptera</taxon>
        <taxon>Hemiptera</taxon>
        <taxon>Heteroptera</taxon>
        <taxon>Panheteroptera</taxon>
        <taxon>Cimicomorpha</taxon>
        <taxon>Miridae</taxon>
        <taxon>Mirini</taxon>
        <taxon>Lygus</taxon>
    </lineage>
</organism>
<reference evidence="3" key="1">
    <citation type="journal article" date="2014" name="PLoS ONE">
        <title>Transcriptome-Based Identification of ABC Transporters in the Western Tarnished Plant Bug Lygus hesperus.</title>
        <authorList>
            <person name="Hull J.J."/>
            <person name="Chaney K."/>
            <person name="Geib S.M."/>
            <person name="Fabrick J.A."/>
            <person name="Brent C.S."/>
            <person name="Walsh D."/>
            <person name="Lavine L.C."/>
        </authorList>
    </citation>
    <scope>NUCLEOTIDE SEQUENCE</scope>
</reference>
<dbReference type="InterPro" id="IPR008160">
    <property type="entry name" value="Collagen"/>
</dbReference>
<dbReference type="Pfam" id="PF01391">
    <property type="entry name" value="Collagen"/>
    <property type="match status" value="1"/>
</dbReference>
<dbReference type="GO" id="GO:0005581">
    <property type="term" value="C:collagen trimer"/>
    <property type="evidence" value="ECO:0007669"/>
    <property type="project" value="UniProtKB-KW"/>
</dbReference>
<evidence type="ECO:0000256" key="2">
    <source>
        <dbReference type="SAM" id="SignalP"/>
    </source>
</evidence>
<name>A0A0A9XBE5_LYGHE</name>
<keyword evidence="2" id="KW-0732">Signal</keyword>
<gene>
    <name evidence="3" type="primary">COL1A1</name>
    <name evidence="3" type="ORF">CM83_100831</name>
</gene>
<evidence type="ECO:0000256" key="1">
    <source>
        <dbReference type="SAM" id="MobiDB-lite"/>
    </source>
</evidence>
<proteinExistence type="predicted"/>
<dbReference type="AlphaFoldDB" id="A0A0A9XBE5"/>
<feature type="compositionally biased region" description="Basic and acidic residues" evidence="1">
    <location>
        <begin position="151"/>
        <end position="171"/>
    </location>
</feature>
<protein>
    <submittedName>
        <fullName evidence="3">Collagen alpha-1(I) chain</fullName>
    </submittedName>
</protein>
<reference evidence="3" key="2">
    <citation type="submission" date="2014-07" db="EMBL/GenBank/DDBJ databases">
        <authorList>
            <person name="Hull J."/>
        </authorList>
    </citation>
    <scope>NUCLEOTIDE SEQUENCE</scope>
</reference>
<feature type="non-terminal residue" evidence="3">
    <location>
        <position position="1"/>
    </location>
</feature>